<evidence type="ECO:0000313" key="3">
    <source>
        <dbReference type="EMBL" id="KAK0640533.1"/>
    </source>
</evidence>
<keyword evidence="4" id="KW-1185">Reference proteome</keyword>
<keyword evidence="2" id="KW-1133">Transmembrane helix</keyword>
<keyword evidence="2" id="KW-0472">Membrane</keyword>
<comment type="caution">
    <text evidence="3">The sequence shown here is derived from an EMBL/GenBank/DDBJ whole genome shotgun (WGS) entry which is preliminary data.</text>
</comment>
<feature type="compositionally biased region" description="Low complexity" evidence="1">
    <location>
        <begin position="1"/>
        <end position="10"/>
    </location>
</feature>
<keyword evidence="2" id="KW-0812">Transmembrane</keyword>
<dbReference type="AlphaFoldDB" id="A0AA39XUL3"/>
<gene>
    <name evidence="3" type="ORF">DIS24_g9270</name>
</gene>
<evidence type="ECO:0000313" key="4">
    <source>
        <dbReference type="Proteomes" id="UP001175001"/>
    </source>
</evidence>
<proteinExistence type="predicted"/>
<sequence length="138" mass="14960">MATTTNTTTTRPRLSAALADYEVHQTVPTAPTPPSSSAGTPPREPQPAAFNPTLAAHPLPYSPTNPEGWPVGTFRRVPSYRPVNRGLDREERRQNAVFTVVGTFMIAGCAMIAGWSSVWRNTLGRVTGWEMHPVGGTF</sequence>
<accession>A0AA39XUL3</accession>
<dbReference type="Proteomes" id="UP001175001">
    <property type="component" value="Unassembled WGS sequence"/>
</dbReference>
<feature type="transmembrane region" description="Helical" evidence="2">
    <location>
        <begin position="95"/>
        <end position="115"/>
    </location>
</feature>
<evidence type="ECO:0000256" key="1">
    <source>
        <dbReference type="SAM" id="MobiDB-lite"/>
    </source>
</evidence>
<organism evidence="3 4">
    <name type="scientific">Lasiodiplodia hormozganensis</name>
    <dbReference type="NCBI Taxonomy" id="869390"/>
    <lineage>
        <taxon>Eukaryota</taxon>
        <taxon>Fungi</taxon>
        <taxon>Dikarya</taxon>
        <taxon>Ascomycota</taxon>
        <taxon>Pezizomycotina</taxon>
        <taxon>Dothideomycetes</taxon>
        <taxon>Dothideomycetes incertae sedis</taxon>
        <taxon>Botryosphaeriales</taxon>
        <taxon>Botryosphaeriaceae</taxon>
        <taxon>Lasiodiplodia</taxon>
    </lineage>
</organism>
<dbReference type="EMBL" id="JAUJDW010000079">
    <property type="protein sequence ID" value="KAK0640533.1"/>
    <property type="molecule type" value="Genomic_DNA"/>
</dbReference>
<protein>
    <submittedName>
        <fullName evidence="3">Uncharacterized protein</fullName>
    </submittedName>
</protein>
<name>A0AA39XUL3_9PEZI</name>
<evidence type="ECO:0000256" key="2">
    <source>
        <dbReference type="SAM" id="Phobius"/>
    </source>
</evidence>
<feature type="region of interest" description="Disordered" evidence="1">
    <location>
        <begin position="1"/>
        <end position="71"/>
    </location>
</feature>
<reference evidence="3" key="1">
    <citation type="submission" date="2023-06" db="EMBL/GenBank/DDBJ databases">
        <title>Multi-omics analyses reveal the molecular pathogenesis toolkit of Lasiodiplodia hormozganensis, a cross-kingdom pathogen.</title>
        <authorList>
            <person name="Felix C."/>
            <person name="Meneses R."/>
            <person name="Goncalves M.F.M."/>
            <person name="Tilleman L."/>
            <person name="Duarte A.S."/>
            <person name="Jorrin-Novo J.V."/>
            <person name="Van De Peer Y."/>
            <person name="Deforce D."/>
            <person name="Van Nieuwerburgh F."/>
            <person name="Esteves A.C."/>
            <person name="Alves A."/>
        </authorList>
    </citation>
    <scope>NUCLEOTIDE SEQUENCE</scope>
    <source>
        <strain evidence="3">CBS 339.90</strain>
    </source>
</reference>